<dbReference type="GO" id="GO:0006437">
    <property type="term" value="P:tyrosyl-tRNA aminoacylation"/>
    <property type="evidence" value="ECO:0007669"/>
    <property type="project" value="UniProtKB-UniRule"/>
</dbReference>
<comment type="similarity">
    <text evidence="10">Belongs to the class-I aminoacyl-tRNA synthetase family. TyrS type 2 subfamily.</text>
</comment>
<dbReference type="GO" id="GO:0004831">
    <property type="term" value="F:tyrosine-tRNA ligase activity"/>
    <property type="evidence" value="ECO:0007669"/>
    <property type="project" value="UniProtKB-UniRule"/>
</dbReference>
<dbReference type="PANTHER" id="PTHR11766:SF1">
    <property type="entry name" value="TYROSINE--TRNA LIGASE"/>
    <property type="match status" value="1"/>
</dbReference>
<evidence type="ECO:0000256" key="1">
    <source>
        <dbReference type="ARBA" id="ARBA00011738"/>
    </source>
</evidence>
<dbReference type="SUPFAM" id="SSF52374">
    <property type="entry name" value="Nucleotidylyl transferase"/>
    <property type="match status" value="1"/>
</dbReference>
<gene>
    <name evidence="10" type="primary">tyrS</name>
    <name evidence="12" type="ORF">ENT72_01760</name>
</gene>
<dbReference type="Pfam" id="PF00579">
    <property type="entry name" value="tRNA-synt_1b"/>
    <property type="match status" value="1"/>
</dbReference>
<feature type="binding site" evidence="10">
    <location>
        <position position="233"/>
    </location>
    <ligand>
        <name>ATP</name>
        <dbReference type="ChEBI" id="CHEBI:30616"/>
    </ligand>
</feature>
<dbReference type="InterPro" id="IPR024108">
    <property type="entry name" value="Tyr-tRNA-ligase_bac_2"/>
</dbReference>
<dbReference type="EC" id="6.1.1.1" evidence="10"/>
<keyword evidence="3 10" id="KW-0436">Ligase</keyword>
<accession>A0A7C4RXI0</accession>
<evidence type="ECO:0000256" key="3">
    <source>
        <dbReference type="ARBA" id="ARBA00022598"/>
    </source>
</evidence>
<comment type="function">
    <text evidence="10">Catalyzes the attachment of tyrosine to tRNA(Tyr) in a two-step reaction: tyrosine is first activated by ATP to form Tyr-AMP and then transferred to the acceptor end of tRNA(Tyr).</text>
</comment>
<dbReference type="GO" id="GO:0003723">
    <property type="term" value="F:RNA binding"/>
    <property type="evidence" value="ECO:0007669"/>
    <property type="project" value="UniProtKB-KW"/>
</dbReference>
<dbReference type="Gene3D" id="3.10.290.10">
    <property type="entry name" value="RNA-binding S4 domain"/>
    <property type="match status" value="1"/>
</dbReference>
<protein>
    <recommendedName>
        <fullName evidence="10">Tyrosine--tRNA ligase</fullName>
        <ecNumber evidence="10">6.1.1.1</ecNumber>
    </recommendedName>
    <alternativeName>
        <fullName evidence="10">Tyrosyl-tRNA synthetase</fullName>
        <shortName evidence="10">TyrRS</shortName>
    </alternativeName>
</protein>
<dbReference type="Gene3D" id="1.10.240.10">
    <property type="entry name" value="Tyrosyl-Transfer RNA Synthetase"/>
    <property type="match status" value="1"/>
</dbReference>
<evidence type="ECO:0000256" key="9">
    <source>
        <dbReference type="ARBA" id="ARBA00048248"/>
    </source>
</evidence>
<dbReference type="FunFam" id="3.40.50.620:FF:000061">
    <property type="entry name" value="Tyrosine--tRNA ligase"/>
    <property type="match status" value="1"/>
</dbReference>
<reference evidence="12" key="1">
    <citation type="journal article" date="2020" name="mSystems">
        <title>Genome- and Community-Level Interaction Insights into Carbon Utilization and Element Cycling Functions of Hydrothermarchaeota in Hydrothermal Sediment.</title>
        <authorList>
            <person name="Zhou Z."/>
            <person name="Liu Y."/>
            <person name="Xu W."/>
            <person name="Pan J."/>
            <person name="Luo Z.H."/>
            <person name="Li M."/>
        </authorList>
    </citation>
    <scope>NUCLEOTIDE SEQUENCE [LARGE SCALE GENOMIC DNA]</scope>
    <source>
        <strain evidence="12">SpSt-604</strain>
    </source>
</reference>
<evidence type="ECO:0000256" key="7">
    <source>
        <dbReference type="ARBA" id="ARBA00022917"/>
    </source>
</evidence>
<dbReference type="InterPro" id="IPR002305">
    <property type="entry name" value="aa-tRNA-synth_Ic"/>
</dbReference>
<dbReference type="InterPro" id="IPR024088">
    <property type="entry name" value="Tyr-tRNA-ligase_bac-type"/>
</dbReference>
<dbReference type="GO" id="GO:0005829">
    <property type="term" value="C:cytosol"/>
    <property type="evidence" value="ECO:0007669"/>
    <property type="project" value="TreeGrafter"/>
</dbReference>
<keyword evidence="2 10" id="KW-0963">Cytoplasm</keyword>
<dbReference type="CDD" id="cd00805">
    <property type="entry name" value="TyrRS_core"/>
    <property type="match status" value="1"/>
</dbReference>
<dbReference type="InterPro" id="IPR014729">
    <property type="entry name" value="Rossmann-like_a/b/a_fold"/>
</dbReference>
<sequence>MSTVKLPPEEQLKILKRNCVDLVSEEELFERLKTGRPLRVKLGVDPSRPDLHLGHAVVLKKLKQFQDLGHQVVLIIGDFTAMIGDPSGRNTTRPMLSREEVMENAKTYAEQAFMILDKGKTEIRYNNEWLGKMTFADVVKLASKYTVARMLEREDFAKRYAEGTPISISEFLYPLAQAYDSVAIQADVELGGTDQLFNLMVGRKIQEEYGQTPQIVMTMPIIEGTDGKLKMSKSYGNYVGFTDEPKDMYGKIMSIPDELIVKYARLLTDADEDFLSKMEKEINEKTVNPRDYKMWLAREIVRQFHGEQAAKEAEEYFVTVFQKKEIPDEMPEKVVEPGVYNVVELLFNLGIGTKSEIKRLITQGGVYWDNNRVDNFKATVSVVGEHILRVGKRVFIKILGIRANNLLVSCQ</sequence>
<keyword evidence="4 10" id="KW-0547">Nucleotide-binding</keyword>
<dbReference type="InterPro" id="IPR002307">
    <property type="entry name" value="Tyr-tRNA-ligase"/>
</dbReference>
<evidence type="ECO:0000256" key="6">
    <source>
        <dbReference type="ARBA" id="ARBA00022884"/>
    </source>
</evidence>
<dbReference type="PRINTS" id="PR01040">
    <property type="entry name" value="TRNASYNTHTYR"/>
</dbReference>
<dbReference type="FunFam" id="1.10.240.10:FF:000006">
    <property type="entry name" value="Tyrosine--tRNA ligase"/>
    <property type="match status" value="1"/>
</dbReference>
<feature type="short sequence motif" description="'KMSKS' region" evidence="10">
    <location>
        <begin position="230"/>
        <end position="234"/>
    </location>
</feature>
<evidence type="ECO:0000256" key="10">
    <source>
        <dbReference type="HAMAP-Rule" id="MF_02007"/>
    </source>
</evidence>
<comment type="caution">
    <text evidence="12">The sequence shown here is derived from an EMBL/GenBank/DDBJ whole genome shotgun (WGS) entry which is preliminary data.</text>
</comment>
<keyword evidence="6 11" id="KW-0694">RNA-binding</keyword>
<organism evidence="12">
    <name type="scientific">Fervidobacterium pennivorans</name>
    <dbReference type="NCBI Taxonomy" id="93466"/>
    <lineage>
        <taxon>Bacteria</taxon>
        <taxon>Thermotogati</taxon>
        <taxon>Thermotogota</taxon>
        <taxon>Thermotogae</taxon>
        <taxon>Thermotogales</taxon>
        <taxon>Fervidobacteriaceae</taxon>
        <taxon>Fervidobacterium</taxon>
    </lineage>
</organism>
<dbReference type="PROSITE" id="PS50889">
    <property type="entry name" value="S4"/>
    <property type="match status" value="1"/>
</dbReference>
<comment type="subunit">
    <text evidence="1 10">Homodimer.</text>
</comment>
<comment type="catalytic activity">
    <reaction evidence="9 10">
        <text>tRNA(Tyr) + L-tyrosine + ATP = L-tyrosyl-tRNA(Tyr) + AMP + diphosphate + H(+)</text>
        <dbReference type="Rhea" id="RHEA:10220"/>
        <dbReference type="Rhea" id="RHEA-COMP:9706"/>
        <dbReference type="Rhea" id="RHEA-COMP:9707"/>
        <dbReference type="ChEBI" id="CHEBI:15378"/>
        <dbReference type="ChEBI" id="CHEBI:30616"/>
        <dbReference type="ChEBI" id="CHEBI:33019"/>
        <dbReference type="ChEBI" id="CHEBI:58315"/>
        <dbReference type="ChEBI" id="CHEBI:78442"/>
        <dbReference type="ChEBI" id="CHEBI:78536"/>
        <dbReference type="ChEBI" id="CHEBI:456215"/>
        <dbReference type="EC" id="6.1.1.1"/>
    </reaction>
</comment>
<dbReference type="AlphaFoldDB" id="A0A7C4RXI0"/>
<dbReference type="NCBIfam" id="TIGR00234">
    <property type="entry name" value="tyrS"/>
    <property type="match status" value="1"/>
</dbReference>
<dbReference type="PANTHER" id="PTHR11766">
    <property type="entry name" value="TYROSYL-TRNA SYNTHETASE"/>
    <property type="match status" value="1"/>
</dbReference>
<dbReference type="SUPFAM" id="SSF55174">
    <property type="entry name" value="Alpha-L RNA-binding motif"/>
    <property type="match status" value="1"/>
</dbReference>
<dbReference type="EMBL" id="DSZT01000056">
    <property type="protein sequence ID" value="HGU41638.1"/>
    <property type="molecule type" value="Genomic_DNA"/>
</dbReference>
<evidence type="ECO:0000256" key="4">
    <source>
        <dbReference type="ARBA" id="ARBA00022741"/>
    </source>
</evidence>
<keyword evidence="8 10" id="KW-0030">Aminoacyl-tRNA synthetase</keyword>
<proteinExistence type="inferred from homology"/>
<comment type="subcellular location">
    <subcellularLocation>
        <location evidence="10">Cytoplasm</location>
    </subcellularLocation>
</comment>
<dbReference type="Gene3D" id="3.40.50.620">
    <property type="entry name" value="HUPs"/>
    <property type="match status" value="1"/>
</dbReference>
<feature type="short sequence motif" description="'HIGH' region" evidence="10">
    <location>
        <begin position="46"/>
        <end position="55"/>
    </location>
</feature>
<keyword evidence="7 10" id="KW-0648">Protein biosynthesis</keyword>
<dbReference type="InterPro" id="IPR036986">
    <property type="entry name" value="S4_RNA-bd_sf"/>
</dbReference>
<evidence type="ECO:0000256" key="8">
    <source>
        <dbReference type="ARBA" id="ARBA00023146"/>
    </source>
</evidence>
<evidence type="ECO:0000256" key="11">
    <source>
        <dbReference type="PROSITE-ProRule" id="PRU00182"/>
    </source>
</evidence>
<keyword evidence="5 10" id="KW-0067">ATP-binding</keyword>
<name>A0A7C4RXI0_FERPE</name>
<evidence type="ECO:0000313" key="12">
    <source>
        <dbReference type="EMBL" id="HGU41638.1"/>
    </source>
</evidence>
<dbReference type="HAMAP" id="MF_02007">
    <property type="entry name" value="Tyr_tRNA_synth_type2"/>
    <property type="match status" value="1"/>
</dbReference>
<evidence type="ECO:0000256" key="5">
    <source>
        <dbReference type="ARBA" id="ARBA00022840"/>
    </source>
</evidence>
<dbReference type="GO" id="GO:0005524">
    <property type="term" value="F:ATP binding"/>
    <property type="evidence" value="ECO:0007669"/>
    <property type="project" value="UniProtKB-UniRule"/>
</dbReference>
<evidence type="ECO:0000256" key="2">
    <source>
        <dbReference type="ARBA" id="ARBA00022490"/>
    </source>
</evidence>